<proteinExistence type="predicted"/>
<sequence length="73" mass="8930">MDKDIEERLKQQSILFRELLSELDGKVMNYETCRMLEDFLNEYSRKILEEIEKAFLKIKEEYDLIPKKKEDVK</sequence>
<evidence type="ECO:0000313" key="1">
    <source>
        <dbReference type="EMBL" id="KKM23634.1"/>
    </source>
</evidence>
<protein>
    <submittedName>
        <fullName evidence="1">Uncharacterized protein</fullName>
    </submittedName>
</protein>
<dbReference type="EMBL" id="LAZR01013085">
    <property type="protein sequence ID" value="KKM23634.1"/>
    <property type="molecule type" value="Genomic_DNA"/>
</dbReference>
<name>A0A0F9IUH1_9ZZZZ</name>
<dbReference type="AlphaFoldDB" id="A0A0F9IUH1"/>
<comment type="caution">
    <text evidence="1">The sequence shown here is derived from an EMBL/GenBank/DDBJ whole genome shotgun (WGS) entry which is preliminary data.</text>
</comment>
<organism evidence="1">
    <name type="scientific">marine sediment metagenome</name>
    <dbReference type="NCBI Taxonomy" id="412755"/>
    <lineage>
        <taxon>unclassified sequences</taxon>
        <taxon>metagenomes</taxon>
        <taxon>ecological metagenomes</taxon>
    </lineage>
</organism>
<accession>A0A0F9IUH1</accession>
<gene>
    <name evidence="1" type="ORF">LCGC14_1613190</name>
</gene>
<reference evidence="1" key="1">
    <citation type="journal article" date="2015" name="Nature">
        <title>Complex archaea that bridge the gap between prokaryotes and eukaryotes.</title>
        <authorList>
            <person name="Spang A."/>
            <person name="Saw J.H."/>
            <person name="Jorgensen S.L."/>
            <person name="Zaremba-Niedzwiedzka K."/>
            <person name="Martijn J."/>
            <person name="Lind A.E."/>
            <person name="van Eijk R."/>
            <person name="Schleper C."/>
            <person name="Guy L."/>
            <person name="Ettema T.J."/>
        </authorList>
    </citation>
    <scope>NUCLEOTIDE SEQUENCE</scope>
</reference>